<feature type="chain" id="PRO_5028228410" description="Calcineurin-like phosphoesterase domain-containing protein" evidence="1">
    <location>
        <begin position="22"/>
        <end position="352"/>
    </location>
</feature>
<protein>
    <recommendedName>
        <fullName evidence="3">Calcineurin-like phosphoesterase domain-containing protein</fullName>
    </recommendedName>
</protein>
<proteinExistence type="predicted"/>
<comment type="caution">
    <text evidence="2">The sequence shown here is derived from an EMBL/GenBank/DDBJ whole genome shotgun (WGS) entry which is preliminary data.</text>
</comment>
<name>A0A7C2AB80_9GAMM</name>
<reference evidence="2" key="1">
    <citation type="journal article" date="2020" name="mSystems">
        <title>Genome- and Community-Level Interaction Insights into Carbon Utilization and Element Cycling Functions of Hydrothermarchaeota in Hydrothermal Sediment.</title>
        <authorList>
            <person name="Zhou Z."/>
            <person name="Liu Y."/>
            <person name="Xu W."/>
            <person name="Pan J."/>
            <person name="Luo Z.H."/>
            <person name="Li M."/>
        </authorList>
    </citation>
    <scope>NUCLEOTIDE SEQUENCE [LARGE SCALE GENOMIC DNA]</scope>
    <source>
        <strain evidence="2">HyVt-380</strain>
    </source>
</reference>
<keyword evidence="1" id="KW-0732">Signal</keyword>
<dbReference type="InterPro" id="IPR029052">
    <property type="entry name" value="Metallo-depent_PP-like"/>
</dbReference>
<dbReference type="Proteomes" id="UP000886384">
    <property type="component" value="Unassembled WGS sequence"/>
</dbReference>
<evidence type="ECO:0008006" key="3">
    <source>
        <dbReference type="Google" id="ProtNLM"/>
    </source>
</evidence>
<dbReference type="EMBL" id="DRHY01000153">
    <property type="protein sequence ID" value="HEC74093.1"/>
    <property type="molecule type" value="Genomic_DNA"/>
</dbReference>
<evidence type="ECO:0000256" key="1">
    <source>
        <dbReference type="SAM" id="SignalP"/>
    </source>
</evidence>
<dbReference type="AlphaFoldDB" id="A0A7C2AB80"/>
<organism evidence="2">
    <name type="scientific">Methylophaga aminisulfidivorans</name>
    <dbReference type="NCBI Taxonomy" id="230105"/>
    <lineage>
        <taxon>Bacteria</taxon>
        <taxon>Pseudomonadati</taxon>
        <taxon>Pseudomonadota</taxon>
        <taxon>Gammaproteobacteria</taxon>
        <taxon>Thiotrichales</taxon>
        <taxon>Piscirickettsiaceae</taxon>
        <taxon>Methylophaga</taxon>
    </lineage>
</organism>
<sequence>MVFLRYLLLCYCLLSISLAFAIESSGKTSTLSHRDTIKVALWGDQFYNDDPIIKHQEVNDTIDSMNQHDIDFTLFIGDSKSGHSPCTDKAIGEDIKTIFNRLIVPTIYTPGDNEWTDCHRINNGEYDPLERLTFLRHYFFTQAYSQGKTPIALKRQGSLGKAYSENGVFNIGNVSFVTVHIVGSNNNLATTDADCFRFSHRRKADCAKATTESKARSQKVIEWLNTTFAEANKHQQVGIVIAMHANPYFPIELAGNRYHTDFLPSLDANNGFTDFFHALIQLTHTFKGEVLLVHGDSHYFRVDKPMLNEDGSVTKNFSRVEVFGDKDNSWVELTIDKKAETLFSIRPVILPN</sequence>
<feature type="signal peptide" evidence="1">
    <location>
        <begin position="1"/>
        <end position="21"/>
    </location>
</feature>
<gene>
    <name evidence="2" type="ORF">ENI26_06930</name>
</gene>
<dbReference type="SUPFAM" id="SSF56300">
    <property type="entry name" value="Metallo-dependent phosphatases"/>
    <property type="match status" value="1"/>
</dbReference>
<accession>A0A7C2AB80</accession>
<evidence type="ECO:0000313" key="2">
    <source>
        <dbReference type="EMBL" id="HEC74093.1"/>
    </source>
</evidence>